<keyword evidence="2" id="KW-1185">Reference proteome</keyword>
<evidence type="ECO:0000313" key="2">
    <source>
        <dbReference type="Proteomes" id="UP001055811"/>
    </source>
</evidence>
<gene>
    <name evidence="1" type="ORF">L2E82_45438</name>
</gene>
<dbReference type="EMBL" id="CM042016">
    <property type="protein sequence ID" value="KAI3700800.1"/>
    <property type="molecule type" value="Genomic_DNA"/>
</dbReference>
<proteinExistence type="predicted"/>
<sequence length="123" mass="13983">MYAYDSLDIMYARLTSLAYIATVKRRSKERNEILHIKRNNQHTKELHEEVHPYGLTGMREKNISSVDEEAMGEGTSGSDGSVAPAGSDRTKKQNDCKRCSDFLRSSDGQRNSDCRTLKEKETH</sequence>
<evidence type="ECO:0000313" key="1">
    <source>
        <dbReference type="EMBL" id="KAI3700800.1"/>
    </source>
</evidence>
<organism evidence="1 2">
    <name type="scientific">Cichorium intybus</name>
    <name type="common">Chicory</name>
    <dbReference type="NCBI Taxonomy" id="13427"/>
    <lineage>
        <taxon>Eukaryota</taxon>
        <taxon>Viridiplantae</taxon>
        <taxon>Streptophyta</taxon>
        <taxon>Embryophyta</taxon>
        <taxon>Tracheophyta</taxon>
        <taxon>Spermatophyta</taxon>
        <taxon>Magnoliopsida</taxon>
        <taxon>eudicotyledons</taxon>
        <taxon>Gunneridae</taxon>
        <taxon>Pentapetalae</taxon>
        <taxon>asterids</taxon>
        <taxon>campanulids</taxon>
        <taxon>Asterales</taxon>
        <taxon>Asteraceae</taxon>
        <taxon>Cichorioideae</taxon>
        <taxon>Cichorieae</taxon>
        <taxon>Cichoriinae</taxon>
        <taxon>Cichorium</taxon>
    </lineage>
</organism>
<reference evidence="2" key="1">
    <citation type="journal article" date="2022" name="Mol. Ecol. Resour.">
        <title>The genomes of chicory, endive, great burdock and yacon provide insights into Asteraceae palaeo-polyploidization history and plant inulin production.</title>
        <authorList>
            <person name="Fan W."/>
            <person name="Wang S."/>
            <person name="Wang H."/>
            <person name="Wang A."/>
            <person name="Jiang F."/>
            <person name="Liu H."/>
            <person name="Zhao H."/>
            <person name="Xu D."/>
            <person name="Zhang Y."/>
        </authorList>
    </citation>
    <scope>NUCLEOTIDE SEQUENCE [LARGE SCALE GENOMIC DNA]</scope>
    <source>
        <strain evidence="2">cv. Punajuju</strain>
    </source>
</reference>
<reference evidence="1 2" key="2">
    <citation type="journal article" date="2022" name="Mol. Ecol. Resour.">
        <title>The genomes of chicory, endive, great burdock and yacon provide insights into Asteraceae paleo-polyploidization history and plant inulin production.</title>
        <authorList>
            <person name="Fan W."/>
            <person name="Wang S."/>
            <person name="Wang H."/>
            <person name="Wang A."/>
            <person name="Jiang F."/>
            <person name="Liu H."/>
            <person name="Zhao H."/>
            <person name="Xu D."/>
            <person name="Zhang Y."/>
        </authorList>
    </citation>
    <scope>NUCLEOTIDE SEQUENCE [LARGE SCALE GENOMIC DNA]</scope>
    <source>
        <strain evidence="2">cv. Punajuju</strain>
        <tissue evidence="1">Leaves</tissue>
    </source>
</reference>
<dbReference type="Proteomes" id="UP001055811">
    <property type="component" value="Linkage Group LG08"/>
</dbReference>
<comment type="caution">
    <text evidence="1">The sequence shown here is derived from an EMBL/GenBank/DDBJ whole genome shotgun (WGS) entry which is preliminary data.</text>
</comment>
<name>A0ACB8ZTV2_CICIN</name>
<protein>
    <submittedName>
        <fullName evidence="1">Uncharacterized protein</fullName>
    </submittedName>
</protein>
<accession>A0ACB8ZTV2</accession>